<dbReference type="AlphaFoldDB" id="X0ZED0"/>
<dbReference type="PANTHER" id="PTHR43788">
    <property type="entry name" value="DNA2/NAM7 HELICASE FAMILY MEMBER"/>
    <property type="match status" value="1"/>
</dbReference>
<evidence type="ECO:0000256" key="2">
    <source>
        <dbReference type="ARBA" id="ARBA00022840"/>
    </source>
</evidence>
<dbReference type="GO" id="GO:0005524">
    <property type="term" value="F:ATP binding"/>
    <property type="evidence" value="ECO:0007669"/>
    <property type="project" value="UniProtKB-KW"/>
</dbReference>
<dbReference type="InterPro" id="IPR041451">
    <property type="entry name" value="RecD2_SH13"/>
</dbReference>
<evidence type="ECO:0000259" key="4">
    <source>
        <dbReference type="Pfam" id="PF18335"/>
    </source>
</evidence>
<evidence type="ECO:0000259" key="3">
    <source>
        <dbReference type="Pfam" id="PF13538"/>
    </source>
</evidence>
<keyword evidence="1" id="KW-0547">Nucleotide-binding</keyword>
<dbReference type="PANTHER" id="PTHR43788:SF6">
    <property type="entry name" value="DNA HELICASE B"/>
    <property type="match status" value="1"/>
</dbReference>
<gene>
    <name evidence="5" type="ORF">S01H4_14018</name>
</gene>
<evidence type="ECO:0000313" key="5">
    <source>
        <dbReference type="EMBL" id="GAG58688.1"/>
    </source>
</evidence>
<dbReference type="GO" id="GO:0017116">
    <property type="term" value="F:single-stranded DNA helicase activity"/>
    <property type="evidence" value="ECO:0007669"/>
    <property type="project" value="TreeGrafter"/>
</dbReference>
<evidence type="ECO:0008006" key="6">
    <source>
        <dbReference type="Google" id="ProtNLM"/>
    </source>
</evidence>
<evidence type="ECO:0000256" key="1">
    <source>
        <dbReference type="ARBA" id="ARBA00022741"/>
    </source>
</evidence>
<dbReference type="Pfam" id="PF13538">
    <property type="entry name" value="UvrD_C_2"/>
    <property type="match status" value="1"/>
</dbReference>
<dbReference type="EMBL" id="BART01006157">
    <property type="protein sequence ID" value="GAG58688.1"/>
    <property type="molecule type" value="Genomic_DNA"/>
</dbReference>
<dbReference type="GO" id="GO:0009338">
    <property type="term" value="C:exodeoxyribonuclease V complex"/>
    <property type="evidence" value="ECO:0007669"/>
    <property type="project" value="TreeGrafter"/>
</dbReference>
<organism evidence="5">
    <name type="scientific">marine sediment metagenome</name>
    <dbReference type="NCBI Taxonomy" id="412755"/>
    <lineage>
        <taxon>unclassified sequences</taxon>
        <taxon>metagenomes</taxon>
        <taxon>ecological metagenomes</taxon>
    </lineage>
</organism>
<dbReference type="CDD" id="cd18809">
    <property type="entry name" value="SF1_C_RecD"/>
    <property type="match status" value="1"/>
</dbReference>
<dbReference type="InterPro" id="IPR050534">
    <property type="entry name" value="Coronavir_polyprotein_1ab"/>
</dbReference>
<dbReference type="Gene3D" id="3.40.50.300">
    <property type="entry name" value="P-loop containing nucleotide triphosphate hydrolases"/>
    <property type="match status" value="1"/>
</dbReference>
<comment type="caution">
    <text evidence="5">The sequence shown here is derived from an EMBL/GenBank/DDBJ whole genome shotgun (WGS) entry which is preliminary data.</text>
</comment>
<reference evidence="5" key="1">
    <citation type="journal article" date="2014" name="Front. Microbiol.">
        <title>High frequency of phylogenetically diverse reductive dehalogenase-homologous genes in deep subseafloor sedimentary metagenomes.</title>
        <authorList>
            <person name="Kawai M."/>
            <person name="Futagami T."/>
            <person name="Toyoda A."/>
            <person name="Takaki Y."/>
            <person name="Nishi S."/>
            <person name="Hori S."/>
            <person name="Arai W."/>
            <person name="Tsubouchi T."/>
            <person name="Morono Y."/>
            <person name="Uchiyama I."/>
            <person name="Ito T."/>
            <person name="Fujiyama A."/>
            <person name="Inagaki F."/>
            <person name="Takami H."/>
        </authorList>
    </citation>
    <scope>NUCLEOTIDE SEQUENCE</scope>
    <source>
        <strain evidence="5">Expedition CK06-06</strain>
    </source>
</reference>
<feature type="domain" description="UvrD-like helicase C-terminal" evidence="3">
    <location>
        <begin position="133"/>
        <end position="180"/>
    </location>
</feature>
<dbReference type="SUPFAM" id="SSF52540">
    <property type="entry name" value="P-loop containing nucleoside triphosphate hydrolases"/>
    <property type="match status" value="1"/>
</dbReference>
<dbReference type="Pfam" id="PF18335">
    <property type="entry name" value="SH3_13"/>
    <property type="match status" value="1"/>
</dbReference>
<keyword evidence="2" id="KW-0067">ATP-binding</keyword>
<name>X0ZED0_9ZZZZ</name>
<sequence>NDFFFIEKNEPEEVVNLILDLLTQRIPKSFNYDPFYDIQVLVPTNKGVVGVNNLNYKIQDILNPSSQKVLKGSMQYRLNDKIIQLKNNYEKDVYNGDIGLISYIDSEMKEIKVDFNDKIVSYNFFELDEISLSYAISIHKSQGSEFKCVVIPILTSHYMLLQRNLLYTAITRARELAVIVGNKKAIGIAVNKNIVEKRYTNLRELLRNFN</sequence>
<dbReference type="GO" id="GO:0006310">
    <property type="term" value="P:DNA recombination"/>
    <property type="evidence" value="ECO:0007669"/>
    <property type="project" value="TreeGrafter"/>
</dbReference>
<accession>X0ZED0</accession>
<protein>
    <recommendedName>
        <fullName evidence="6">UvrD-like helicase C-terminal domain-containing protein</fullName>
    </recommendedName>
</protein>
<proteinExistence type="predicted"/>
<dbReference type="InterPro" id="IPR027417">
    <property type="entry name" value="P-loop_NTPase"/>
</dbReference>
<feature type="non-terminal residue" evidence="5">
    <location>
        <position position="1"/>
    </location>
</feature>
<feature type="domain" description="ATP-dependent RecD2 DNA helicase SH3" evidence="4">
    <location>
        <begin position="54"/>
        <end position="115"/>
    </location>
</feature>
<dbReference type="InterPro" id="IPR027785">
    <property type="entry name" value="UvrD-like_helicase_C"/>
</dbReference>
<dbReference type="Gene3D" id="2.30.30.940">
    <property type="match status" value="1"/>
</dbReference>